<dbReference type="Proteomes" id="UP000002171">
    <property type="component" value="Unassembled WGS sequence"/>
</dbReference>
<reference evidence="1 2" key="1">
    <citation type="submission" date="2006-02" db="EMBL/GenBank/DDBJ databases">
        <authorList>
            <person name="Pinhassi J."/>
            <person name="Pedros-Alio C."/>
            <person name="Ferriera S."/>
            <person name="Johnson J."/>
            <person name="Kravitz S."/>
            <person name="Halpern A."/>
            <person name="Remington K."/>
            <person name="Beeson K."/>
            <person name="Tran B."/>
            <person name="Rogers Y.-H."/>
            <person name="Friedman R."/>
            <person name="Venter J.C."/>
        </authorList>
    </citation>
    <scope>NUCLEOTIDE SEQUENCE [LARGE SCALE GENOMIC DNA]</scope>
    <source>
        <strain evidence="1 2">MED92</strain>
    </source>
</reference>
<sequence length="72" mass="8532">MNQINPRKLLLSKWTAVQPVKKRKHFLVTDLIVDDLNDEVIGCILEAVIDKESFEIQWQDLKNRSVWLQGWK</sequence>
<proteinExistence type="predicted"/>
<name>A0A7U8GRU7_NEPCE</name>
<evidence type="ECO:0000313" key="2">
    <source>
        <dbReference type="Proteomes" id="UP000002171"/>
    </source>
</evidence>
<dbReference type="RefSeq" id="WP_007020388.1">
    <property type="nucleotide sequence ID" value="NZ_CH724125.1"/>
</dbReference>
<keyword evidence="2" id="KW-1185">Reference proteome</keyword>
<dbReference type="Pfam" id="PF09493">
    <property type="entry name" value="DUF2389"/>
    <property type="match status" value="1"/>
</dbReference>
<dbReference type="OrthoDB" id="5592973at2"/>
<dbReference type="EMBL" id="AAOW01000014">
    <property type="protein sequence ID" value="EAR60716.1"/>
    <property type="molecule type" value="Genomic_DNA"/>
</dbReference>
<accession>A0A7U8GRU7</accession>
<dbReference type="AlphaFoldDB" id="A0A7U8GRU7"/>
<dbReference type="NCBIfam" id="TIGR02450">
    <property type="entry name" value="TIGR02450 family Trp-rich protein"/>
    <property type="match status" value="1"/>
</dbReference>
<gene>
    <name evidence="1" type="ORF">MED92_13613</name>
</gene>
<organism evidence="1 2">
    <name type="scientific">Neptuniibacter caesariensis</name>
    <dbReference type="NCBI Taxonomy" id="207954"/>
    <lineage>
        <taxon>Bacteria</taxon>
        <taxon>Pseudomonadati</taxon>
        <taxon>Pseudomonadota</taxon>
        <taxon>Gammaproteobacteria</taxon>
        <taxon>Oceanospirillales</taxon>
        <taxon>Oceanospirillaceae</taxon>
        <taxon>Neptuniibacter</taxon>
    </lineage>
</organism>
<dbReference type="InterPro" id="IPR012663">
    <property type="entry name" value="CHP02450_Tryp"/>
</dbReference>
<evidence type="ECO:0000313" key="1">
    <source>
        <dbReference type="EMBL" id="EAR60716.1"/>
    </source>
</evidence>
<protein>
    <recommendedName>
        <fullName evidence="3">TIGR02450 family Trp-rich protein</fullName>
    </recommendedName>
</protein>
<evidence type="ECO:0008006" key="3">
    <source>
        <dbReference type="Google" id="ProtNLM"/>
    </source>
</evidence>
<comment type="caution">
    <text evidence="1">The sequence shown here is derived from an EMBL/GenBank/DDBJ whole genome shotgun (WGS) entry which is preliminary data.</text>
</comment>